<sequence>MHFKTKDMKFSPIKAIQQESEELGAVSLAQGIPKFLPPLSVRKAAAQAIEEGLADFYGHPRGLPALRKKISERHLSEEQVFYEPESEVLVTAGAMQGLSASLATLLSPGEELIVLTPSYFPFLNLPSVLGIKPVCVPLKKPDWTLEADRLKRAISSKTRGILICHPNNPTGTVYSKKDLEEIMDVARRNDLWVFVDEVY</sequence>
<name>A0A7C1NKD8_UNCKA</name>
<dbReference type="AlphaFoldDB" id="A0A7C1NKD8"/>
<dbReference type="PANTHER" id="PTHR46383:SF1">
    <property type="entry name" value="ASPARTATE AMINOTRANSFERASE"/>
    <property type="match status" value="1"/>
</dbReference>
<dbReference type="CDD" id="cd00609">
    <property type="entry name" value="AAT_like"/>
    <property type="match status" value="1"/>
</dbReference>
<comment type="cofactor">
    <cofactor evidence="1">
        <name>pyridoxal 5'-phosphate</name>
        <dbReference type="ChEBI" id="CHEBI:597326"/>
    </cofactor>
</comment>
<organism evidence="7">
    <name type="scientific">candidate division WWE3 bacterium</name>
    <dbReference type="NCBI Taxonomy" id="2053526"/>
    <lineage>
        <taxon>Bacteria</taxon>
        <taxon>Katanobacteria</taxon>
    </lineage>
</organism>
<dbReference type="Gene3D" id="3.40.640.10">
    <property type="entry name" value="Type I PLP-dependent aspartate aminotransferase-like (Major domain)"/>
    <property type="match status" value="1"/>
</dbReference>
<comment type="caution">
    <text evidence="7">The sequence shown here is derived from an EMBL/GenBank/DDBJ whole genome shotgun (WGS) entry which is preliminary data.</text>
</comment>
<dbReference type="InterPro" id="IPR004839">
    <property type="entry name" value="Aminotransferase_I/II_large"/>
</dbReference>
<keyword evidence="3 7" id="KW-0032">Aminotransferase</keyword>
<evidence type="ECO:0000256" key="2">
    <source>
        <dbReference type="ARBA" id="ARBA00007441"/>
    </source>
</evidence>
<keyword evidence="4" id="KW-0808">Transferase</keyword>
<dbReference type="InterPro" id="IPR015422">
    <property type="entry name" value="PyrdxlP-dep_Trfase_small"/>
</dbReference>
<feature type="non-terminal residue" evidence="7">
    <location>
        <position position="199"/>
    </location>
</feature>
<proteinExistence type="inferred from homology"/>
<dbReference type="GO" id="GO:0006520">
    <property type="term" value="P:amino acid metabolic process"/>
    <property type="evidence" value="ECO:0007669"/>
    <property type="project" value="InterPro"/>
</dbReference>
<evidence type="ECO:0000256" key="4">
    <source>
        <dbReference type="ARBA" id="ARBA00022679"/>
    </source>
</evidence>
<dbReference type="SUPFAM" id="SSF53383">
    <property type="entry name" value="PLP-dependent transferases"/>
    <property type="match status" value="1"/>
</dbReference>
<dbReference type="PANTHER" id="PTHR46383">
    <property type="entry name" value="ASPARTATE AMINOTRANSFERASE"/>
    <property type="match status" value="1"/>
</dbReference>
<dbReference type="InterPro" id="IPR015421">
    <property type="entry name" value="PyrdxlP-dep_Trfase_major"/>
</dbReference>
<reference evidence="7" key="1">
    <citation type="journal article" date="2020" name="mSystems">
        <title>Genome- and Community-Level Interaction Insights into Carbon Utilization and Element Cycling Functions of Hydrothermarchaeota in Hydrothermal Sediment.</title>
        <authorList>
            <person name="Zhou Z."/>
            <person name="Liu Y."/>
            <person name="Xu W."/>
            <person name="Pan J."/>
            <person name="Luo Z.H."/>
            <person name="Li M."/>
        </authorList>
    </citation>
    <scope>NUCLEOTIDE SEQUENCE [LARGE SCALE GENOMIC DNA]</scope>
    <source>
        <strain evidence="7">HyVt-365</strain>
    </source>
</reference>
<evidence type="ECO:0000313" key="7">
    <source>
        <dbReference type="EMBL" id="HEB14050.1"/>
    </source>
</evidence>
<dbReference type="GO" id="GO:0030170">
    <property type="term" value="F:pyridoxal phosphate binding"/>
    <property type="evidence" value="ECO:0007669"/>
    <property type="project" value="InterPro"/>
</dbReference>
<dbReference type="InterPro" id="IPR015424">
    <property type="entry name" value="PyrdxlP-dep_Trfase"/>
</dbReference>
<comment type="similarity">
    <text evidence="2">Belongs to the class-I pyridoxal-phosphate-dependent aminotransferase family.</text>
</comment>
<evidence type="ECO:0000256" key="3">
    <source>
        <dbReference type="ARBA" id="ARBA00022576"/>
    </source>
</evidence>
<dbReference type="Proteomes" id="UP000885744">
    <property type="component" value="Unassembled WGS sequence"/>
</dbReference>
<dbReference type="Gene3D" id="3.90.1150.10">
    <property type="entry name" value="Aspartate Aminotransferase, domain 1"/>
    <property type="match status" value="1"/>
</dbReference>
<keyword evidence="5" id="KW-0663">Pyridoxal phosphate</keyword>
<dbReference type="Pfam" id="PF00155">
    <property type="entry name" value="Aminotran_1_2"/>
    <property type="match status" value="1"/>
</dbReference>
<evidence type="ECO:0000256" key="5">
    <source>
        <dbReference type="ARBA" id="ARBA00022898"/>
    </source>
</evidence>
<evidence type="ECO:0000256" key="1">
    <source>
        <dbReference type="ARBA" id="ARBA00001933"/>
    </source>
</evidence>
<evidence type="ECO:0000259" key="6">
    <source>
        <dbReference type="Pfam" id="PF00155"/>
    </source>
</evidence>
<protein>
    <submittedName>
        <fullName evidence="7">Pyridoxal phosphate-dependent aminotransferase</fullName>
    </submittedName>
</protein>
<dbReference type="GO" id="GO:0008483">
    <property type="term" value="F:transaminase activity"/>
    <property type="evidence" value="ECO:0007669"/>
    <property type="project" value="UniProtKB-KW"/>
</dbReference>
<dbReference type="EMBL" id="DRHH01000059">
    <property type="protein sequence ID" value="HEB14050.1"/>
    <property type="molecule type" value="Genomic_DNA"/>
</dbReference>
<gene>
    <name evidence="7" type="ORF">ENI09_01430</name>
</gene>
<dbReference type="InterPro" id="IPR050596">
    <property type="entry name" value="AspAT/PAT-like"/>
</dbReference>
<accession>A0A7C1NKD8</accession>
<feature type="domain" description="Aminotransferase class I/classII large" evidence="6">
    <location>
        <begin position="26"/>
        <end position="199"/>
    </location>
</feature>